<dbReference type="AlphaFoldDB" id="E9HQ34"/>
<name>E9HQ34_DAPPU</name>
<reference evidence="1 2" key="1">
    <citation type="journal article" date="2011" name="Science">
        <title>The ecoresponsive genome of Daphnia pulex.</title>
        <authorList>
            <person name="Colbourne J.K."/>
            <person name="Pfrender M.E."/>
            <person name="Gilbert D."/>
            <person name="Thomas W.K."/>
            <person name="Tucker A."/>
            <person name="Oakley T.H."/>
            <person name="Tokishita S."/>
            <person name="Aerts A."/>
            <person name="Arnold G.J."/>
            <person name="Basu M.K."/>
            <person name="Bauer D.J."/>
            <person name="Caceres C.E."/>
            <person name="Carmel L."/>
            <person name="Casola C."/>
            <person name="Choi J.H."/>
            <person name="Detter J.C."/>
            <person name="Dong Q."/>
            <person name="Dusheyko S."/>
            <person name="Eads B.D."/>
            <person name="Frohlich T."/>
            <person name="Geiler-Samerotte K.A."/>
            <person name="Gerlach D."/>
            <person name="Hatcher P."/>
            <person name="Jogdeo S."/>
            <person name="Krijgsveld J."/>
            <person name="Kriventseva E.V."/>
            <person name="Kultz D."/>
            <person name="Laforsch C."/>
            <person name="Lindquist E."/>
            <person name="Lopez J."/>
            <person name="Manak J.R."/>
            <person name="Muller J."/>
            <person name="Pangilinan J."/>
            <person name="Patwardhan R.P."/>
            <person name="Pitluck S."/>
            <person name="Pritham E.J."/>
            <person name="Rechtsteiner A."/>
            <person name="Rho M."/>
            <person name="Rogozin I.B."/>
            <person name="Sakarya O."/>
            <person name="Salamov A."/>
            <person name="Schaack S."/>
            <person name="Shapiro H."/>
            <person name="Shiga Y."/>
            <person name="Skalitzky C."/>
            <person name="Smith Z."/>
            <person name="Souvorov A."/>
            <person name="Sung W."/>
            <person name="Tang Z."/>
            <person name="Tsuchiya D."/>
            <person name="Tu H."/>
            <person name="Vos H."/>
            <person name="Wang M."/>
            <person name="Wolf Y.I."/>
            <person name="Yamagata H."/>
            <person name="Yamada T."/>
            <person name="Ye Y."/>
            <person name="Shaw J.R."/>
            <person name="Andrews J."/>
            <person name="Crease T.J."/>
            <person name="Tang H."/>
            <person name="Lucas S.M."/>
            <person name="Robertson H.M."/>
            <person name="Bork P."/>
            <person name="Koonin E.V."/>
            <person name="Zdobnov E.M."/>
            <person name="Grigoriev I.V."/>
            <person name="Lynch M."/>
            <person name="Boore J.L."/>
        </authorList>
    </citation>
    <scope>NUCLEOTIDE SEQUENCE [LARGE SCALE GENOMIC DNA]</scope>
</reference>
<proteinExistence type="predicted"/>
<keyword evidence="2" id="KW-1185">Reference proteome</keyword>
<dbReference type="EMBL" id="GL732714">
    <property type="protein sequence ID" value="EFX66130.1"/>
    <property type="molecule type" value="Genomic_DNA"/>
</dbReference>
<protein>
    <submittedName>
        <fullName evidence="1">Uncharacterized protein</fullName>
    </submittedName>
</protein>
<dbReference type="HOGENOM" id="CLU_2640610_0_0_1"/>
<accession>E9HQ34</accession>
<gene>
    <name evidence="1" type="ORF">DAPPUDRAFT_302929</name>
</gene>
<evidence type="ECO:0000313" key="1">
    <source>
        <dbReference type="EMBL" id="EFX66130.1"/>
    </source>
</evidence>
<dbReference type="Proteomes" id="UP000000305">
    <property type="component" value="Unassembled WGS sequence"/>
</dbReference>
<evidence type="ECO:0000313" key="2">
    <source>
        <dbReference type="Proteomes" id="UP000000305"/>
    </source>
</evidence>
<organism evidence="1 2">
    <name type="scientific">Daphnia pulex</name>
    <name type="common">Water flea</name>
    <dbReference type="NCBI Taxonomy" id="6669"/>
    <lineage>
        <taxon>Eukaryota</taxon>
        <taxon>Metazoa</taxon>
        <taxon>Ecdysozoa</taxon>
        <taxon>Arthropoda</taxon>
        <taxon>Crustacea</taxon>
        <taxon>Branchiopoda</taxon>
        <taxon>Diplostraca</taxon>
        <taxon>Cladocera</taxon>
        <taxon>Anomopoda</taxon>
        <taxon>Daphniidae</taxon>
        <taxon>Daphnia</taxon>
    </lineage>
</organism>
<dbReference type="KEGG" id="dpx:DAPPUDRAFT_302929"/>
<sequence length="77" mass="9098">MCGVCRTWKCFYQNFFFPGKSLREPASIPHTHTRIFLNGHVINDVDVIDSSFFSQSTKMIWHQSYKKKQKNKEFPPS</sequence>
<dbReference type="InParanoid" id="E9HQ34"/>